<dbReference type="InterPro" id="IPR036770">
    <property type="entry name" value="Ankyrin_rpt-contain_sf"/>
</dbReference>
<dbReference type="SMART" id="SM00248">
    <property type="entry name" value="ANK"/>
    <property type="match status" value="13"/>
</dbReference>
<keyword evidence="5" id="KW-1185">Reference proteome</keyword>
<dbReference type="Pfam" id="PF24883">
    <property type="entry name" value="NPHP3_N"/>
    <property type="match status" value="1"/>
</dbReference>
<dbReference type="PRINTS" id="PR01415">
    <property type="entry name" value="ANKYRIN"/>
</dbReference>
<dbReference type="RefSeq" id="XP_041541016.1">
    <property type="nucleotide sequence ID" value="XM_041687097.1"/>
</dbReference>
<gene>
    <name evidence="4" type="ORF">AKAW2_30569A</name>
</gene>
<dbReference type="InterPro" id="IPR056884">
    <property type="entry name" value="NPHP3-like_N"/>
</dbReference>
<reference evidence="4" key="1">
    <citation type="submission" date="2021-01" db="EMBL/GenBank/DDBJ databases">
        <authorList>
            <consortium name="Aspergillus luchuensis mut. kawachii IFO 4304 genome sequencing consortium"/>
            <person name="Kazuki M."/>
            <person name="Futagami T."/>
        </authorList>
    </citation>
    <scope>NUCLEOTIDE SEQUENCE</scope>
    <source>
        <strain evidence="4">IFO 4308</strain>
    </source>
</reference>
<evidence type="ECO:0000259" key="3">
    <source>
        <dbReference type="Pfam" id="PF24883"/>
    </source>
</evidence>
<name>A0A7R8A8M3_ASPKA</name>
<evidence type="ECO:0000256" key="1">
    <source>
        <dbReference type="SAM" id="MobiDB-lite"/>
    </source>
</evidence>
<dbReference type="KEGG" id="aluc:AKAW2_30569A"/>
<dbReference type="PANTHER" id="PTHR24166:SF48">
    <property type="entry name" value="PROTEIN VAPYRIN"/>
    <property type="match status" value="1"/>
</dbReference>
<evidence type="ECO:0008006" key="6">
    <source>
        <dbReference type="Google" id="ProtNLM"/>
    </source>
</evidence>
<dbReference type="InterPro" id="IPR027417">
    <property type="entry name" value="P-loop_NTPase"/>
</dbReference>
<dbReference type="InterPro" id="IPR050889">
    <property type="entry name" value="Dendritic_Spine_Reg/Scaffold"/>
</dbReference>
<protein>
    <recommendedName>
        <fullName evidence="6">Ankyrin repeat protein</fullName>
    </recommendedName>
</protein>
<dbReference type="InterPro" id="IPR002110">
    <property type="entry name" value="Ankyrin_rpt"/>
</dbReference>
<dbReference type="PANTHER" id="PTHR24166">
    <property type="entry name" value="ROLLING PEBBLES, ISOFORM B"/>
    <property type="match status" value="1"/>
</dbReference>
<dbReference type="SUPFAM" id="SSF52540">
    <property type="entry name" value="P-loop containing nucleoside triphosphate hydrolases"/>
    <property type="match status" value="1"/>
</dbReference>
<dbReference type="Proteomes" id="UP000661280">
    <property type="component" value="Chromosome 3"/>
</dbReference>
<evidence type="ECO:0000313" key="4">
    <source>
        <dbReference type="EMBL" id="BCR97250.1"/>
    </source>
</evidence>
<dbReference type="GO" id="GO:0003824">
    <property type="term" value="F:catalytic activity"/>
    <property type="evidence" value="ECO:0007669"/>
    <property type="project" value="InterPro"/>
</dbReference>
<dbReference type="InterPro" id="IPR054471">
    <property type="entry name" value="GPIID_WHD"/>
</dbReference>
<dbReference type="SUPFAM" id="SSF53167">
    <property type="entry name" value="Purine and uridine phosphorylases"/>
    <property type="match status" value="1"/>
</dbReference>
<dbReference type="GO" id="GO:0009116">
    <property type="term" value="P:nucleoside metabolic process"/>
    <property type="evidence" value="ECO:0007669"/>
    <property type="project" value="InterPro"/>
</dbReference>
<organism evidence="4 5">
    <name type="scientific">Aspergillus kawachii</name>
    <name type="common">White koji mold</name>
    <name type="synonym">Aspergillus awamori var. kawachi</name>
    <dbReference type="NCBI Taxonomy" id="1069201"/>
    <lineage>
        <taxon>Eukaryota</taxon>
        <taxon>Fungi</taxon>
        <taxon>Dikarya</taxon>
        <taxon>Ascomycota</taxon>
        <taxon>Pezizomycotina</taxon>
        <taxon>Eurotiomycetes</taxon>
        <taxon>Eurotiomycetidae</taxon>
        <taxon>Eurotiales</taxon>
        <taxon>Aspergillaceae</taxon>
        <taxon>Aspergillus</taxon>
        <taxon>Aspergillus subgen. Circumdati</taxon>
    </lineage>
</organism>
<dbReference type="Pfam" id="PF22939">
    <property type="entry name" value="WHD_GPIID"/>
    <property type="match status" value="1"/>
</dbReference>
<feature type="region of interest" description="Disordered" evidence="1">
    <location>
        <begin position="1337"/>
        <end position="1359"/>
    </location>
</feature>
<feature type="domain" description="GPI inositol-deacylase winged helix" evidence="2">
    <location>
        <begin position="658"/>
        <end position="737"/>
    </location>
</feature>
<dbReference type="OrthoDB" id="195446at2759"/>
<dbReference type="Gene3D" id="1.25.40.20">
    <property type="entry name" value="Ankyrin repeat-containing domain"/>
    <property type="match status" value="4"/>
</dbReference>
<dbReference type="GeneID" id="64958575"/>
<dbReference type="Gene3D" id="3.40.50.1580">
    <property type="entry name" value="Nucleoside phosphorylase domain"/>
    <property type="match status" value="1"/>
</dbReference>
<feature type="domain" description="Nephrocystin 3-like N-terminal" evidence="3">
    <location>
        <begin position="380"/>
        <end position="544"/>
    </location>
</feature>
<accession>A0A7R8A8M3</accession>
<dbReference type="InterPro" id="IPR035994">
    <property type="entry name" value="Nucleoside_phosphorylase_sf"/>
</dbReference>
<dbReference type="Pfam" id="PF12796">
    <property type="entry name" value="Ank_2"/>
    <property type="match status" value="4"/>
</dbReference>
<evidence type="ECO:0000259" key="2">
    <source>
        <dbReference type="Pfam" id="PF22939"/>
    </source>
</evidence>
<dbReference type="PROSITE" id="PS50297">
    <property type="entry name" value="ANK_REP_REGION"/>
    <property type="match status" value="9"/>
</dbReference>
<dbReference type="EMBL" id="AP024427">
    <property type="protein sequence ID" value="BCR97250.1"/>
    <property type="molecule type" value="Genomic_DNA"/>
</dbReference>
<dbReference type="Gene3D" id="3.40.50.300">
    <property type="entry name" value="P-loop containing nucleotide triphosphate hydrolases"/>
    <property type="match status" value="1"/>
</dbReference>
<evidence type="ECO:0000313" key="5">
    <source>
        <dbReference type="Proteomes" id="UP000661280"/>
    </source>
</evidence>
<sequence>MPLRFDPSVYTVGWVCAIKDEVTASRAFLDEEHEQPRRRQNDNNVYIVGRMGEHKVVIAFPGAGSYGADAIAHTVANMVRTFRNIRFGLMVGIGGAAPSAPDPKDPLNDIRLGDVVVSEPKGNYSGVLQYDKGRWKDNGFEIRSHMNKPPKLVLAAMKLLQSDHDIGRGKMTAFIDDIHKSSQLLAWDFRFPGRELDRLYKPDLPHSEGKDFRDYGLEVLEKRLYRETDEPVVHYGIIASANAMMRSVVYRNYLRDTWGVCCFETEAAGLMNDLPCVVIRGIANYSDGHKYDNWQRYAAVTAAAYAKDLLRVVPAEEPGSTGIPSQISEDFSWELREVGKRVAKLDDMITHNHNETILGWLNDFPYDIDNCSIFDGIHPGTGQWLLNSDKFQSWYQAKGQTLLCLGIPGAGKTVMAATIMGYINTHRHVNNLSHALGYVFFSFRYPSQQRTRNIVASILKQLAQQDRQLMQGLQTLYGRHSTRGTQPSTREMVEILCSMSSDRQVYIVIDALDEIQSPMKGPTNFLSELFRIQDATGLNILATSLFAPGIQKIFRERDGCSSLEIRATDEDVRSYIQGNITSLPSFVTQDQAMMDRILEEVPRAASGMFHFAKLCLDSLSDQVSPKRMHQALAELSNNSELQKLAYEKTMERIEAQSPNLRKLALDALSWIVCVGRPLNIRELQHALAIQTGSQSVDTEDVVDAILIVSVCAGLVSVDMESEVVHLVHHTAQGFINNRLEEWFPNAHRRIAETCVTYLSCDWNMSQDAATIVSQHPFYRYAAQYWDYHSRLDPVSDELLLPLLMSKEKVALYAQYMRLLDSRSSDVKLEKPQDITRLHLAAYFGLTNIAKELVKNGGNLDAKDSWGRNVFAWAAEYGRKELFECFYDHVRLWHQKDKFGVTPLQLALLKSHTDVANILENRHVGPEQEKITTPEDELMCEVPMGNQISVEALLCQGVSPNCQQGRRTPLHMAIVGGHLAVGQALLKKGADPNMVDWYGRTPLHYAAGRGREEFVKLLLDYGVDINLKDNNGATPLIRAVAGRHDSIVRLLLDYKPQLDSQDNFGETALIYAVRRGSDEAFSLLLRNGSSLNIQCRKGMTALIRAALVRDVEKARLLLAAKPQIDIRNETGATALICASRKGCYKIVDALIQNGAHLDIEDNDGQTALLFAMRYNHEAVTALLIQSGANVEAGTDKEGWSPLYQAVDRSWSNIVRQLVAKGADVNRQDVNGITALIYGCMYSRSTDCLSSLLEFSAQLDIQDDGGRTALMYAARSCYDEMVIILLESGADWKLRDNEGRTALFYAHTKCDSFSERQDKRDRIIQAFLPYEKFLDGTEAGNEAAQSDDGTACEDKVVSGSE</sequence>
<dbReference type="SUPFAM" id="SSF48403">
    <property type="entry name" value="Ankyrin repeat"/>
    <property type="match status" value="2"/>
</dbReference>
<proteinExistence type="predicted"/>
<reference evidence="4" key="2">
    <citation type="submission" date="2021-02" db="EMBL/GenBank/DDBJ databases">
        <title>Aspergillus luchuensis mut. kawachii IFO 4304 genome sequence.</title>
        <authorList>
            <person name="Mori K."/>
            <person name="Kadooka C."/>
            <person name="Goto M."/>
            <person name="Futagami T."/>
        </authorList>
    </citation>
    <scope>NUCLEOTIDE SEQUENCE</scope>
    <source>
        <strain evidence="4">IFO 4308</strain>
    </source>
</reference>
<feature type="compositionally biased region" description="Basic and acidic residues" evidence="1">
    <location>
        <begin position="1350"/>
        <end position="1359"/>
    </location>
</feature>
<dbReference type="Pfam" id="PF00023">
    <property type="entry name" value="Ank"/>
    <property type="match status" value="2"/>
</dbReference>
<dbReference type="PROSITE" id="PS50088">
    <property type="entry name" value="ANK_REPEAT"/>
    <property type="match status" value="9"/>
</dbReference>